<dbReference type="InterPro" id="IPR036250">
    <property type="entry name" value="AcylCo_DH-like_C"/>
</dbReference>
<organism evidence="9 10">
    <name type="scientific">Actinocorallia herbida</name>
    <dbReference type="NCBI Taxonomy" id="58109"/>
    <lineage>
        <taxon>Bacteria</taxon>
        <taxon>Bacillati</taxon>
        <taxon>Actinomycetota</taxon>
        <taxon>Actinomycetes</taxon>
        <taxon>Streptosporangiales</taxon>
        <taxon>Thermomonosporaceae</taxon>
        <taxon>Actinocorallia</taxon>
    </lineage>
</organism>
<evidence type="ECO:0000256" key="5">
    <source>
        <dbReference type="ARBA" id="ARBA00023002"/>
    </source>
</evidence>
<dbReference type="InterPro" id="IPR052161">
    <property type="entry name" value="Mycobact_Acyl-CoA_DH"/>
</dbReference>
<keyword evidence="5" id="KW-0560">Oxidoreductase</keyword>
<dbReference type="InterPro" id="IPR046373">
    <property type="entry name" value="Acyl-CoA_Oxase/DH_mid-dom_sf"/>
</dbReference>
<evidence type="ECO:0000259" key="8">
    <source>
        <dbReference type="Pfam" id="PF02771"/>
    </source>
</evidence>
<feature type="domain" description="Acyl-CoA dehydrogenase/oxidase N-terminal" evidence="8">
    <location>
        <begin position="7"/>
        <end position="111"/>
    </location>
</feature>
<evidence type="ECO:0000313" key="10">
    <source>
        <dbReference type="Proteomes" id="UP000272400"/>
    </source>
</evidence>
<comment type="cofactor">
    <cofactor evidence="1">
        <name>FAD</name>
        <dbReference type="ChEBI" id="CHEBI:57692"/>
    </cofactor>
</comment>
<dbReference type="Pfam" id="PF00441">
    <property type="entry name" value="Acyl-CoA_dh_1"/>
    <property type="match status" value="2"/>
</dbReference>
<dbReference type="GO" id="GO:0016627">
    <property type="term" value="F:oxidoreductase activity, acting on the CH-CH group of donors"/>
    <property type="evidence" value="ECO:0007669"/>
    <property type="project" value="InterPro"/>
</dbReference>
<dbReference type="InterPro" id="IPR009075">
    <property type="entry name" value="AcylCo_DH/oxidase_C"/>
</dbReference>
<feature type="domain" description="Acyl-CoA dehydrogenase/oxidase C-terminal" evidence="6">
    <location>
        <begin position="212"/>
        <end position="334"/>
    </location>
</feature>
<dbReference type="AlphaFoldDB" id="A0A3N1CPN1"/>
<gene>
    <name evidence="9" type="ORF">EDD29_0728</name>
</gene>
<sequence>MNFDLDEDQKELRSLATDLLAKEATTERLEAFERSGEPYDAALWAALAQTGLVGAVLPEAAGGAGLGAVEYTVILRELGRAVAPVPGLAVLTAGAVVAAHGDEAQVAALAPVAEGARLLTFAPRTRGDIVLGDDGRLTGVAVYVPYAAQAERILVPVGDDAYLVNSSDAVITAQPSATSEPIARIELTGAPGERVGTGAGVTLRRFASLGAVALVSGVIDGALKLTTEYVKTREQFDRKLAEFQAVTMQVGDVYIARTALDVAVWAAAWRLAHGRPDVDEVLAIAAYNAADPVAKALYTCQHLHGGIGLDVTYPLHRYFAEGKHRAHFLGGAEAALDTLGGHIKNPAEKPGPTPQGDGLLVELTDEQRALRDELRTYFTTCLTAEDRARIAGDPFGSAYIEHCRKLGRDGMLGVAFPVEYGGRGYGPMEQQIFANEIARAEVPYPIITLNSVAPTIIEYGTDEQKTFFLPKILAGECHFAIGYSEPGAGTDLASLRTTAVLDGDHFIVNGQKIFTSGGHYSDYIWLAARTTAEGAKHKGITMLIVDCKDPGYSWTPIVTMDGRHHTNASYYQDIHVPVKDVIGEVNKGWNLIVNQLNHERVTLGPAGNIGHHYDRFEAWARRTGTIEEPAVARALARVYGYLRVNEFLNWQVAANAALGWLGAADASATKIYGSERMQDVGRIIGETLARFGDPGDGGTAHFMDLVDHSVKGAVVLTFGGGVNEIQRELIAMLGLGLPRAPR</sequence>
<dbReference type="EMBL" id="RJKE01000001">
    <property type="protein sequence ID" value="ROO83233.1"/>
    <property type="molecule type" value="Genomic_DNA"/>
</dbReference>
<evidence type="ECO:0000259" key="7">
    <source>
        <dbReference type="Pfam" id="PF02770"/>
    </source>
</evidence>
<name>A0A3N1CPN1_9ACTN</name>
<proteinExistence type="inferred from homology"/>
<evidence type="ECO:0000256" key="1">
    <source>
        <dbReference type="ARBA" id="ARBA00001974"/>
    </source>
</evidence>
<dbReference type="PANTHER" id="PTHR43292">
    <property type="entry name" value="ACYL-COA DEHYDROGENASE"/>
    <property type="match status" value="1"/>
</dbReference>
<evidence type="ECO:0000256" key="4">
    <source>
        <dbReference type="ARBA" id="ARBA00022827"/>
    </source>
</evidence>
<accession>A0A3N1CPN1</accession>
<evidence type="ECO:0000256" key="3">
    <source>
        <dbReference type="ARBA" id="ARBA00022630"/>
    </source>
</evidence>
<comment type="caution">
    <text evidence="9">The sequence shown here is derived from an EMBL/GenBank/DDBJ whole genome shotgun (WGS) entry which is preliminary data.</text>
</comment>
<dbReference type="Gene3D" id="2.40.110.10">
    <property type="entry name" value="Butyryl-CoA Dehydrogenase, subunit A, domain 2"/>
    <property type="match status" value="1"/>
</dbReference>
<dbReference type="InterPro" id="IPR013786">
    <property type="entry name" value="AcylCoA_DH/ox_N"/>
</dbReference>
<dbReference type="GO" id="GO:0005886">
    <property type="term" value="C:plasma membrane"/>
    <property type="evidence" value="ECO:0007669"/>
    <property type="project" value="TreeGrafter"/>
</dbReference>
<reference evidence="9 10" key="1">
    <citation type="submission" date="2018-11" db="EMBL/GenBank/DDBJ databases">
        <title>Sequencing the genomes of 1000 actinobacteria strains.</title>
        <authorList>
            <person name="Klenk H.-P."/>
        </authorList>
    </citation>
    <scope>NUCLEOTIDE SEQUENCE [LARGE SCALE GENOMIC DNA]</scope>
    <source>
        <strain evidence="9 10">DSM 44254</strain>
    </source>
</reference>
<dbReference type="SUPFAM" id="SSF47203">
    <property type="entry name" value="Acyl-CoA dehydrogenase C-terminal domain-like"/>
    <property type="match status" value="2"/>
</dbReference>
<feature type="domain" description="Acyl-CoA dehydrogenase/oxidase N-terminal" evidence="8">
    <location>
        <begin position="364"/>
        <end position="476"/>
    </location>
</feature>
<dbReference type="InterPro" id="IPR009100">
    <property type="entry name" value="AcylCoA_DH/oxidase_NM_dom_sf"/>
</dbReference>
<evidence type="ECO:0000313" key="9">
    <source>
        <dbReference type="EMBL" id="ROO83233.1"/>
    </source>
</evidence>
<keyword evidence="3" id="KW-0285">Flavoprotein</keyword>
<evidence type="ECO:0000259" key="6">
    <source>
        <dbReference type="Pfam" id="PF00441"/>
    </source>
</evidence>
<dbReference type="Gene3D" id="1.10.540.10">
    <property type="entry name" value="Acyl-CoA dehydrogenase/oxidase, N-terminal domain"/>
    <property type="match status" value="2"/>
</dbReference>
<dbReference type="Gene3D" id="1.20.140.10">
    <property type="entry name" value="Butyryl-CoA Dehydrogenase, subunit A, domain 3"/>
    <property type="match status" value="2"/>
</dbReference>
<evidence type="ECO:0008006" key="11">
    <source>
        <dbReference type="Google" id="ProtNLM"/>
    </source>
</evidence>
<comment type="similarity">
    <text evidence="2">Belongs to the acyl-CoA dehydrogenase family.</text>
</comment>
<evidence type="ECO:0000256" key="2">
    <source>
        <dbReference type="ARBA" id="ARBA00009347"/>
    </source>
</evidence>
<dbReference type="OrthoDB" id="3778631at2"/>
<keyword evidence="4" id="KW-0274">FAD</keyword>
<dbReference type="Pfam" id="PF02771">
    <property type="entry name" value="Acyl-CoA_dh_N"/>
    <property type="match status" value="2"/>
</dbReference>
<dbReference type="Proteomes" id="UP000272400">
    <property type="component" value="Unassembled WGS sequence"/>
</dbReference>
<dbReference type="PANTHER" id="PTHR43292:SF3">
    <property type="entry name" value="ACYL-COA DEHYDROGENASE FADE29"/>
    <property type="match status" value="1"/>
</dbReference>
<dbReference type="InterPro" id="IPR037069">
    <property type="entry name" value="AcylCoA_DH/ox_N_sf"/>
</dbReference>
<dbReference type="GO" id="GO:0050660">
    <property type="term" value="F:flavin adenine dinucleotide binding"/>
    <property type="evidence" value="ECO:0007669"/>
    <property type="project" value="InterPro"/>
</dbReference>
<feature type="domain" description="Acyl-CoA oxidase/dehydrogenase middle" evidence="7">
    <location>
        <begin position="480"/>
        <end position="569"/>
    </location>
</feature>
<feature type="domain" description="Acyl-CoA dehydrogenase/oxidase C-terminal" evidence="6">
    <location>
        <begin position="586"/>
        <end position="732"/>
    </location>
</feature>
<dbReference type="Pfam" id="PF02770">
    <property type="entry name" value="Acyl-CoA_dh_M"/>
    <property type="match status" value="1"/>
</dbReference>
<protein>
    <recommendedName>
        <fullName evidence="11">Alkylation response protein AidB-like acyl-CoA dehydrogenase</fullName>
    </recommendedName>
</protein>
<keyword evidence="10" id="KW-1185">Reference proteome</keyword>
<dbReference type="InterPro" id="IPR006091">
    <property type="entry name" value="Acyl-CoA_Oxase/DH_mid-dom"/>
</dbReference>
<dbReference type="SUPFAM" id="SSF56645">
    <property type="entry name" value="Acyl-CoA dehydrogenase NM domain-like"/>
    <property type="match status" value="2"/>
</dbReference>